<reference evidence="2" key="1">
    <citation type="submission" date="2016-10" db="EMBL/GenBank/DDBJ databases">
        <authorList>
            <person name="de Groot N.N."/>
        </authorList>
    </citation>
    <scope>NUCLEOTIDE SEQUENCE</scope>
</reference>
<dbReference type="Gene3D" id="1.10.3360.10">
    <property type="entry name" value="VPA0735-like domain"/>
    <property type="match status" value="1"/>
</dbReference>
<accession>A0A1W1BC53</accession>
<dbReference type="PANTHER" id="PTHR36509">
    <property type="entry name" value="BLL3101 PROTEIN"/>
    <property type="match status" value="1"/>
</dbReference>
<name>A0A1W1BC53_9ZZZZ</name>
<dbReference type="Gene3D" id="2.60.40.1610">
    <property type="entry name" value="Domain of unknown function DUF1254"/>
    <property type="match status" value="1"/>
</dbReference>
<dbReference type="SUPFAM" id="SSF160935">
    <property type="entry name" value="VPA0735-like"/>
    <property type="match status" value="1"/>
</dbReference>
<feature type="domain" description="DUF1214" evidence="1">
    <location>
        <begin position="333"/>
        <end position="435"/>
    </location>
</feature>
<dbReference type="EMBL" id="FPHB01000013">
    <property type="protein sequence ID" value="SFV51045.1"/>
    <property type="molecule type" value="Genomic_DNA"/>
</dbReference>
<evidence type="ECO:0000313" key="2">
    <source>
        <dbReference type="EMBL" id="SFV51045.1"/>
    </source>
</evidence>
<dbReference type="InterPro" id="IPR037050">
    <property type="entry name" value="DUF1254_sf"/>
</dbReference>
<dbReference type="InterPro" id="IPR010621">
    <property type="entry name" value="DUF1214"/>
</dbReference>
<dbReference type="Gene3D" id="2.60.120.600">
    <property type="entry name" value="Domain of unknown function DUF1214, C-terminal domain"/>
    <property type="match status" value="1"/>
</dbReference>
<evidence type="ECO:0000259" key="1">
    <source>
        <dbReference type="Pfam" id="PF06742"/>
    </source>
</evidence>
<organism evidence="2">
    <name type="scientific">hydrothermal vent metagenome</name>
    <dbReference type="NCBI Taxonomy" id="652676"/>
    <lineage>
        <taxon>unclassified sequences</taxon>
        <taxon>metagenomes</taxon>
        <taxon>ecological metagenomes</taxon>
    </lineage>
</organism>
<proteinExistence type="predicted"/>
<sequence>MKLLTLLLLISSLFGRSIPQGYISAIPSDIFIKEKIKTHFGVLEFYDAVPTQSSKEKIKDEYAYIQLSSLYFEYHEAIWLEILKEELKRLGVTPNEEIAITASPISSKLLIPLLDPNRIYVVAPIDLKKSSLILQLPQTFSYGILLDHYGNKVAELDQNSTQLLYPPNSAKPAPSEIVSIGNIDKELQTIQSDTYTNFLFLQLPRKSDLSAFKSELKIIPKDTNITKTNSFIDISNKSVIALLPKSARFFKILDNIIQNDRVPKQKAEKLAVVSFIKGKPFAPDMHMRQVLQKSALSAGIIMQNTPTLYRLKSLSNPKDEKNLPDQGVKKITLMFDEENATLDGSKMYRLHLPPSIPAQSWSVTLYDTQTHAMLQNPLNLHPYILSQTEGIYYNEDGSIDIHIVPQTEDTNQTNLLRTIPTKSFFVVVRFYKPQEHYFTQKPHISLQSVETNSTKREKKEEILIF</sequence>
<dbReference type="Pfam" id="PF06742">
    <property type="entry name" value="DUF1214"/>
    <property type="match status" value="1"/>
</dbReference>
<gene>
    <name evidence="2" type="ORF">MNB_SM-7-115</name>
</gene>
<dbReference type="InterPro" id="IPR037049">
    <property type="entry name" value="DUF1214_C_sf"/>
</dbReference>
<protein>
    <submittedName>
        <fullName evidence="2">Putative exported protein</fullName>
    </submittedName>
</protein>
<dbReference type="PANTHER" id="PTHR36509:SF3">
    <property type="entry name" value="SIGNAL PEPTIDE PROTEIN"/>
    <property type="match status" value="1"/>
</dbReference>
<dbReference type="AlphaFoldDB" id="A0A1W1BC53"/>